<evidence type="ECO:0000313" key="3">
    <source>
        <dbReference type="Proteomes" id="UP000784294"/>
    </source>
</evidence>
<keyword evidence="3" id="KW-1185">Reference proteome</keyword>
<organism evidence="2 3">
    <name type="scientific">Protopolystoma xenopodis</name>
    <dbReference type="NCBI Taxonomy" id="117903"/>
    <lineage>
        <taxon>Eukaryota</taxon>
        <taxon>Metazoa</taxon>
        <taxon>Spiralia</taxon>
        <taxon>Lophotrochozoa</taxon>
        <taxon>Platyhelminthes</taxon>
        <taxon>Monogenea</taxon>
        <taxon>Polyopisthocotylea</taxon>
        <taxon>Polystomatidea</taxon>
        <taxon>Polystomatidae</taxon>
        <taxon>Protopolystoma</taxon>
    </lineage>
</organism>
<feature type="region of interest" description="Disordered" evidence="1">
    <location>
        <begin position="1"/>
        <end position="24"/>
    </location>
</feature>
<dbReference type="Proteomes" id="UP000784294">
    <property type="component" value="Unassembled WGS sequence"/>
</dbReference>
<evidence type="ECO:0000256" key="1">
    <source>
        <dbReference type="SAM" id="MobiDB-lite"/>
    </source>
</evidence>
<reference evidence="2" key="1">
    <citation type="submission" date="2018-11" db="EMBL/GenBank/DDBJ databases">
        <authorList>
            <consortium name="Pathogen Informatics"/>
        </authorList>
    </citation>
    <scope>NUCLEOTIDE SEQUENCE</scope>
</reference>
<dbReference type="AlphaFoldDB" id="A0A3S5FEW4"/>
<feature type="compositionally biased region" description="Polar residues" evidence="1">
    <location>
        <begin position="13"/>
        <end position="23"/>
    </location>
</feature>
<protein>
    <submittedName>
        <fullName evidence="2">Uncharacterized protein</fullName>
    </submittedName>
</protein>
<dbReference type="EMBL" id="CAAALY010090960">
    <property type="protein sequence ID" value="VEL27915.1"/>
    <property type="molecule type" value="Genomic_DNA"/>
</dbReference>
<proteinExistence type="predicted"/>
<gene>
    <name evidence="2" type="ORF">PXEA_LOCUS21355</name>
</gene>
<name>A0A3S5FEW4_9PLAT</name>
<sequence length="96" mass="10740">MDLSRQLPPTEFISDSGSKSSPQESREICIDNALDAYFVFKQLGTIRHLLLDPAIDQNADVNKGDSGQADQLHTEEPDSVAWSSKMTQLFWPNCEI</sequence>
<comment type="caution">
    <text evidence="2">The sequence shown here is derived from an EMBL/GenBank/DDBJ whole genome shotgun (WGS) entry which is preliminary data.</text>
</comment>
<feature type="region of interest" description="Disordered" evidence="1">
    <location>
        <begin position="58"/>
        <end position="80"/>
    </location>
</feature>
<evidence type="ECO:0000313" key="2">
    <source>
        <dbReference type="EMBL" id="VEL27915.1"/>
    </source>
</evidence>
<accession>A0A3S5FEW4</accession>